<proteinExistence type="inferred from homology"/>
<feature type="domain" description="HAMP" evidence="7">
    <location>
        <begin position="222"/>
        <end position="275"/>
    </location>
</feature>
<feature type="domain" description="Methyl-accepting transducer" evidence="6">
    <location>
        <begin position="280"/>
        <end position="516"/>
    </location>
</feature>
<dbReference type="PANTHER" id="PTHR32089:SF112">
    <property type="entry name" value="LYSOZYME-LIKE PROTEIN-RELATED"/>
    <property type="match status" value="1"/>
</dbReference>
<sequence>MPKIKMDVNQAIMGGAIFAAAAMAMGIFTAFYSLHRVDAAASRLYAAQQESTLAAKIVWNSVYTREALEQISYSVSNYNNGNGATVNNGPQLARIKEDQKANNLHIQELRRLVLAEPDSRPAQALLKLMAAGQRLRASLAQEIEAIQANNFNQVGTIYKADVQPRYSEYNIAAKQLFATLSASATDLSKRTDAIYHGMLLFLLLSGVGAIALVIVIATMVNRTIRVQLRNTSQVVGKVAGGDLRSRVDTKDMRGMLSNIGTSVNEMSNRLGALIRNVRSAADEVTQKSAEIDTLSQDLRTVTANANGQADSIVTAVKAMSASAADVAQRAEEISSVARQAMEEASNGGRVIGQTLDAMKEIGTSIEGAAHTVSRFGESSTRIGDIVSTIQEITNQTNMLALNAAIEAARAGESGKGFAVVADEVRGLANRSVEAVAEIRSIVEIIQHDADDAIQAMGAGKEQAQQGAKQGDEARRALFLITGQIDSVSEKVVSVATAAEKQSSVVQQVTENILHISTALRAATDASEAARNQAGLLKKSAHTLRENLSTFKAD</sequence>
<reference evidence="8" key="1">
    <citation type="submission" date="2018-10" db="EMBL/GenBank/DDBJ databases">
        <title>Acidithiobacillus sulfuriphilus sp. nov.: an extremely acidophilic sulfur-oxidizing chemolithotroph isolated from a neutral pH environment.</title>
        <authorList>
            <person name="Falagan C."/>
            <person name="Moya-Beltran A."/>
            <person name="Quatrini R."/>
            <person name="Johnson D.B."/>
        </authorList>
    </citation>
    <scope>NUCLEOTIDE SEQUENCE [LARGE SCALE GENOMIC DNA]</scope>
    <source>
        <strain evidence="8">CJ-2</strain>
    </source>
</reference>
<dbReference type="GO" id="GO:0007165">
    <property type="term" value="P:signal transduction"/>
    <property type="evidence" value="ECO:0007669"/>
    <property type="project" value="UniProtKB-KW"/>
</dbReference>
<comment type="similarity">
    <text evidence="3">Belongs to the methyl-accepting chemotaxis (MCP) protein family.</text>
</comment>
<keyword evidence="5" id="KW-0472">Membrane</keyword>
<dbReference type="GO" id="GO:0006935">
    <property type="term" value="P:chemotaxis"/>
    <property type="evidence" value="ECO:0007669"/>
    <property type="project" value="InterPro"/>
</dbReference>
<evidence type="ECO:0000256" key="5">
    <source>
        <dbReference type="SAM" id="Phobius"/>
    </source>
</evidence>
<dbReference type="InterPro" id="IPR004089">
    <property type="entry name" value="MCPsignal_dom"/>
</dbReference>
<dbReference type="AlphaFoldDB" id="A0A3M8RL40"/>
<evidence type="ECO:0000256" key="4">
    <source>
        <dbReference type="PROSITE-ProRule" id="PRU00284"/>
    </source>
</evidence>
<dbReference type="Gene3D" id="1.10.287.950">
    <property type="entry name" value="Methyl-accepting chemotaxis protein"/>
    <property type="match status" value="1"/>
</dbReference>
<keyword evidence="5" id="KW-1133">Transmembrane helix</keyword>
<dbReference type="PROSITE" id="PS50111">
    <property type="entry name" value="CHEMOTAXIS_TRANSDUC_2"/>
    <property type="match status" value="1"/>
</dbReference>
<evidence type="ECO:0000256" key="1">
    <source>
        <dbReference type="ARBA" id="ARBA00004370"/>
    </source>
</evidence>
<evidence type="ECO:0000256" key="3">
    <source>
        <dbReference type="ARBA" id="ARBA00029447"/>
    </source>
</evidence>
<dbReference type="CDD" id="cd11386">
    <property type="entry name" value="MCP_signal"/>
    <property type="match status" value="1"/>
</dbReference>
<evidence type="ECO:0000259" key="6">
    <source>
        <dbReference type="PROSITE" id="PS50111"/>
    </source>
</evidence>
<dbReference type="PRINTS" id="PR00260">
    <property type="entry name" value="CHEMTRNSDUCR"/>
</dbReference>
<dbReference type="SUPFAM" id="SSF58104">
    <property type="entry name" value="Methyl-accepting chemotaxis protein (MCP) signaling domain"/>
    <property type="match status" value="1"/>
</dbReference>
<feature type="transmembrane region" description="Helical" evidence="5">
    <location>
        <begin position="12"/>
        <end position="34"/>
    </location>
</feature>
<comment type="subcellular location">
    <subcellularLocation>
        <location evidence="1">Membrane</location>
    </subcellularLocation>
</comment>
<evidence type="ECO:0000259" key="7">
    <source>
        <dbReference type="PROSITE" id="PS50885"/>
    </source>
</evidence>
<name>A0A3M8RL40_9PROT</name>
<dbReference type="InterPro" id="IPR003660">
    <property type="entry name" value="HAMP_dom"/>
</dbReference>
<feature type="transmembrane region" description="Helical" evidence="5">
    <location>
        <begin position="199"/>
        <end position="220"/>
    </location>
</feature>
<dbReference type="PROSITE" id="PS50885">
    <property type="entry name" value="HAMP"/>
    <property type="match status" value="1"/>
</dbReference>
<dbReference type="EMBL" id="RIZI01000115">
    <property type="protein sequence ID" value="RNF68936.1"/>
    <property type="molecule type" value="Genomic_DNA"/>
</dbReference>
<dbReference type="GO" id="GO:0004888">
    <property type="term" value="F:transmembrane signaling receptor activity"/>
    <property type="evidence" value="ECO:0007669"/>
    <property type="project" value="InterPro"/>
</dbReference>
<organism evidence="8">
    <name type="scientific">Acidithiobacillus sulfuriphilus</name>
    <dbReference type="NCBI Taxonomy" id="1867749"/>
    <lineage>
        <taxon>Bacteria</taxon>
        <taxon>Pseudomonadati</taxon>
        <taxon>Pseudomonadota</taxon>
        <taxon>Acidithiobacillia</taxon>
        <taxon>Acidithiobacillales</taxon>
        <taxon>Acidithiobacillaceae</taxon>
        <taxon>Acidithiobacillus</taxon>
    </lineage>
</organism>
<evidence type="ECO:0000256" key="2">
    <source>
        <dbReference type="ARBA" id="ARBA00023224"/>
    </source>
</evidence>
<evidence type="ECO:0000313" key="8">
    <source>
        <dbReference type="EMBL" id="RNF68936.1"/>
    </source>
</evidence>
<dbReference type="InterPro" id="IPR004090">
    <property type="entry name" value="Chemotax_Me-accpt_rcpt"/>
</dbReference>
<dbReference type="SMART" id="SM00283">
    <property type="entry name" value="MA"/>
    <property type="match status" value="1"/>
</dbReference>
<dbReference type="OrthoDB" id="5292010at2"/>
<keyword evidence="5" id="KW-0812">Transmembrane</keyword>
<dbReference type="RefSeq" id="WP_123101924.1">
    <property type="nucleotide sequence ID" value="NZ_CP127527.1"/>
</dbReference>
<comment type="caution">
    <text evidence="8">The sequence shown here is derived from an EMBL/GenBank/DDBJ whole genome shotgun (WGS) entry which is preliminary data.</text>
</comment>
<accession>A0A3M8RL40</accession>
<keyword evidence="2 4" id="KW-0807">Transducer</keyword>
<dbReference type="GO" id="GO:0016020">
    <property type="term" value="C:membrane"/>
    <property type="evidence" value="ECO:0007669"/>
    <property type="project" value="UniProtKB-SubCell"/>
</dbReference>
<dbReference type="Pfam" id="PF00015">
    <property type="entry name" value="MCPsignal"/>
    <property type="match status" value="1"/>
</dbReference>
<dbReference type="PANTHER" id="PTHR32089">
    <property type="entry name" value="METHYL-ACCEPTING CHEMOTAXIS PROTEIN MCPB"/>
    <property type="match status" value="1"/>
</dbReference>
<gene>
    <name evidence="8" type="ORF">EC580_02600</name>
</gene>
<dbReference type="FunFam" id="1.10.287.950:FF:000001">
    <property type="entry name" value="Methyl-accepting chemotaxis sensory transducer"/>
    <property type="match status" value="1"/>
</dbReference>
<protein>
    <submittedName>
        <fullName evidence="8">Methyl-accepting chemotaxis protein</fullName>
    </submittedName>
</protein>